<keyword evidence="4" id="KW-1015">Disulfide bond</keyword>
<dbReference type="InterPro" id="IPR050430">
    <property type="entry name" value="Peptidase_S1"/>
</dbReference>
<evidence type="ECO:0000259" key="6">
    <source>
        <dbReference type="PROSITE" id="PS50240"/>
    </source>
</evidence>
<sequence length="124" mass="12853">MFWDSALIIRGVIRYVARIRIHPSYNPSVSNNFDVAVLTLSSPLVFSTKIRSIGLLSSRPAAGTNSVVSGWGSTSMGGTVQTGGPLTANGGLAGVVSFGYGCALAGYAGVYASVPELRSWILAN</sequence>
<reference evidence="7" key="1">
    <citation type="submission" date="2018-07" db="EMBL/GenBank/DDBJ databases">
        <authorList>
            <person name="Quirk P.G."/>
            <person name="Krulwich T.A."/>
        </authorList>
    </citation>
    <scope>NUCLEOTIDE SEQUENCE</scope>
</reference>
<dbReference type="PANTHER" id="PTHR24276">
    <property type="entry name" value="POLYSERASE-RELATED"/>
    <property type="match status" value="1"/>
</dbReference>
<dbReference type="VEuPathDB" id="VectorBase:CSON007175"/>
<dbReference type="EMBL" id="UFQT01002703">
    <property type="protein sequence ID" value="SSX33961.1"/>
    <property type="molecule type" value="Genomic_DNA"/>
</dbReference>
<proteinExistence type="inferred from homology"/>
<dbReference type="Pfam" id="PF00089">
    <property type="entry name" value="Trypsin"/>
    <property type="match status" value="2"/>
</dbReference>
<keyword evidence="1" id="KW-0645">Protease</keyword>
<dbReference type="Gene3D" id="2.40.10.10">
    <property type="entry name" value="Trypsin-like serine proteases"/>
    <property type="match status" value="2"/>
</dbReference>
<keyword evidence="3" id="KW-0720">Serine protease</keyword>
<dbReference type="InterPro" id="IPR043504">
    <property type="entry name" value="Peptidase_S1_PA_chymotrypsin"/>
</dbReference>
<gene>
    <name evidence="7" type="primary">CSON007175</name>
</gene>
<dbReference type="SMART" id="SM00020">
    <property type="entry name" value="Tryp_SPc"/>
    <property type="match status" value="1"/>
</dbReference>
<evidence type="ECO:0000313" key="7">
    <source>
        <dbReference type="EMBL" id="SSX33961.1"/>
    </source>
</evidence>
<evidence type="ECO:0000256" key="1">
    <source>
        <dbReference type="ARBA" id="ARBA00022670"/>
    </source>
</evidence>
<evidence type="ECO:0000256" key="4">
    <source>
        <dbReference type="ARBA" id="ARBA00023157"/>
    </source>
</evidence>
<dbReference type="GO" id="GO:0006508">
    <property type="term" value="P:proteolysis"/>
    <property type="evidence" value="ECO:0007669"/>
    <property type="project" value="UniProtKB-KW"/>
</dbReference>
<dbReference type="InterPro" id="IPR001254">
    <property type="entry name" value="Trypsin_dom"/>
</dbReference>
<accession>A0A336MWL7</accession>
<dbReference type="AlphaFoldDB" id="A0A336MWL7"/>
<keyword evidence="2" id="KW-0378">Hydrolase</keyword>
<name>A0A336MWL7_CULSO</name>
<dbReference type="SUPFAM" id="SSF50494">
    <property type="entry name" value="Trypsin-like serine proteases"/>
    <property type="match status" value="1"/>
</dbReference>
<dbReference type="PANTHER" id="PTHR24276:SF91">
    <property type="entry name" value="AT26814P-RELATED"/>
    <property type="match status" value="1"/>
</dbReference>
<evidence type="ECO:0000256" key="3">
    <source>
        <dbReference type="ARBA" id="ARBA00022825"/>
    </source>
</evidence>
<feature type="domain" description="Peptidase S1" evidence="6">
    <location>
        <begin position="16"/>
        <end position="124"/>
    </location>
</feature>
<dbReference type="GO" id="GO:0004252">
    <property type="term" value="F:serine-type endopeptidase activity"/>
    <property type="evidence" value="ECO:0007669"/>
    <property type="project" value="InterPro"/>
</dbReference>
<evidence type="ECO:0000256" key="5">
    <source>
        <dbReference type="ARBA" id="ARBA00024195"/>
    </source>
</evidence>
<protein>
    <submittedName>
        <fullName evidence="7">CSON007175 protein</fullName>
    </submittedName>
</protein>
<organism evidence="7">
    <name type="scientific">Culicoides sonorensis</name>
    <name type="common">Biting midge</name>
    <dbReference type="NCBI Taxonomy" id="179676"/>
    <lineage>
        <taxon>Eukaryota</taxon>
        <taxon>Metazoa</taxon>
        <taxon>Ecdysozoa</taxon>
        <taxon>Arthropoda</taxon>
        <taxon>Hexapoda</taxon>
        <taxon>Insecta</taxon>
        <taxon>Pterygota</taxon>
        <taxon>Neoptera</taxon>
        <taxon>Endopterygota</taxon>
        <taxon>Diptera</taxon>
        <taxon>Nematocera</taxon>
        <taxon>Chironomoidea</taxon>
        <taxon>Ceratopogonidae</taxon>
        <taxon>Ceratopogoninae</taxon>
        <taxon>Culicoides</taxon>
        <taxon>Monoculicoides</taxon>
    </lineage>
</organism>
<dbReference type="InterPro" id="IPR009003">
    <property type="entry name" value="Peptidase_S1_PA"/>
</dbReference>
<comment type="similarity">
    <text evidence="5">Belongs to the peptidase S1 family. CLIP subfamily.</text>
</comment>
<evidence type="ECO:0000256" key="2">
    <source>
        <dbReference type="ARBA" id="ARBA00022801"/>
    </source>
</evidence>
<dbReference type="PROSITE" id="PS50240">
    <property type="entry name" value="TRYPSIN_DOM"/>
    <property type="match status" value="1"/>
</dbReference>